<keyword evidence="5" id="KW-1185">Reference proteome</keyword>
<dbReference type="Proteomes" id="UP000027195">
    <property type="component" value="Unassembled WGS sequence"/>
</dbReference>
<keyword evidence="2" id="KW-0472">Membrane</keyword>
<dbReference type="InParanoid" id="A0A067MKF2"/>
<dbReference type="InterPro" id="IPR045341">
    <property type="entry name" value="DUF6532"/>
</dbReference>
<proteinExistence type="predicted"/>
<keyword evidence="2" id="KW-1133">Transmembrane helix</keyword>
<feature type="region of interest" description="Disordered" evidence="1">
    <location>
        <begin position="254"/>
        <end position="278"/>
    </location>
</feature>
<evidence type="ECO:0000313" key="4">
    <source>
        <dbReference type="EMBL" id="KDQ12056.1"/>
    </source>
</evidence>
<feature type="transmembrane region" description="Helical" evidence="2">
    <location>
        <begin position="228"/>
        <end position="247"/>
    </location>
</feature>
<dbReference type="OrthoDB" id="3268553at2759"/>
<name>A0A067MKF2_BOTB1</name>
<protein>
    <recommendedName>
        <fullName evidence="3">DUF6532 domain-containing protein</fullName>
    </recommendedName>
</protein>
<dbReference type="EMBL" id="KL198053">
    <property type="protein sequence ID" value="KDQ12056.1"/>
    <property type="molecule type" value="Genomic_DNA"/>
</dbReference>
<evidence type="ECO:0000256" key="2">
    <source>
        <dbReference type="SAM" id="Phobius"/>
    </source>
</evidence>
<sequence>MSGAEENAAMDAAGDATQQSRYPLRARKEVAEPAAKAPTAKRKAKDPAAKEDAAEAAAKEKDAIAKREKAAATKAAKAAKAAAAAQAAKESSNAEPTTAASAVPVPAAPAPSVQPRKSAISSTAIFTAAPLERLRPPTPQIGNVEPPEENPARLATIHAFPPPSSIPFHQNPLAASPRRSSLFPLSHVLAAPVPALHRDRGLVLALGLGLFVGLPPIAIAALALSHVALAALGLGLGLVALAALASYSQPDPALPVPEDAEPRLRPGNTGGGTKQGDYEDSEATMIKVACQFFTIELATVRGYPEDGVVQNGTEDDVAAKAWAYARLNAKGGRNVRLNSKLATLIKSSKWNMRNRLAGRARSHIQLYGINATKSLNENRNLVTSLLVNYKFIFADPEEEDGLLEHPAIIAIIKDTWFDKGGDAAVIPLSFNPLPIPLIALTLTAIHYAFDTITDGPRDKGVRPFAQDVYMQTYGYYRAQMEEKGQKYPAVMVEAQQALYAAVTKGTKLAVVVEESPWGSTADSSLDAAFRRRQNRLRAT</sequence>
<evidence type="ECO:0000313" key="5">
    <source>
        <dbReference type="Proteomes" id="UP000027195"/>
    </source>
</evidence>
<feature type="region of interest" description="Disordered" evidence="1">
    <location>
        <begin position="1"/>
        <end position="119"/>
    </location>
</feature>
<evidence type="ECO:0000256" key="1">
    <source>
        <dbReference type="SAM" id="MobiDB-lite"/>
    </source>
</evidence>
<dbReference type="AlphaFoldDB" id="A0A067MKF2"/>
<organism evidence="4 5">
    <name type="scientific">Botryobasidium botryosum (strain FD-172 SS1)</name>
    <dbReference type="NCBI Taxonomy" id="930990"/>
    <lineage>
        <taxon>Eukaryota</taxon>
        <taxon>Fungi</taxon>
        <taxon>Dikarya</taxon>
        <taxon>Basidiomycota</taxon>
        <taxon>Agaricomycotina</taxon>
        <taxon>Agaricomycetes</taxon>
        <taxon>Cantharellales</taxon>
        <taxon>Botryobasidiaceae</taxon>
        <taxon>Botryobasidium</taxon>
    </lineage>
</organism>
<reference evidence="5" key="1">
    <citation type="journal article" date="2014" name="Proc. Natl. Acad. Sci. U.S.A.">
        <title>Extensive sampling of basidiomycete genomes demonstrates inadequacy of the white-rot/brown-rot paradigm for wood decay fungi.</title>
        <authorList>
            <person name="Riley R."/>
            <person name="Salamov A.A."/>
            <person name="Brown D.W."/>
            <person name="Nagy L.G."/>
            <person name="Floudas D."/>
            <person name="Held B.W."/>
            <person name="Levasseur A."/>
            <person name="Lombard V."/>
            <person name="Morin E."/>
            <person name="Otillar R."/>
            <person name="Lindquist E.A."/>
            <person name="Sun H."/>
            <person name="LaButti K.M."/>
            <person name="Schmutz J."/>
            <person name="Jabbour D."/>
            <person name="Luo H."/>
            <person name="Baker S.E."/>
            <person name="Pisabarro A.G."/>
            <person name="Walton J.D."/>
            <person name="Blanchette R.A."/>
            <person name="Henrissat B."/>
            <person name="Martin F."/>
            <person name="Cullen D."/>
            <person name="Hibbett D.S."/>
            <person name="Grigoriev I.V."/>
        </authorList>
    </citation>
    <scope>NUCLEOTIDE SEQUENCE [LARGE SCALE GENOMIC DNA]</scope>
    <source>
        <strain evidence="5">FD-172 SS1</strain>
    </source>
</reference>
<dbReference type="Pfam" id="PF20149">
    <property type="entry name" value="DUF6532"/>
    <property type="match status" value="1"/>
</dbReference>
<dbReference type="HOGENOM" id="CLU_505242_0_0_1"/>
<keyword evidence="2" id="KW-0812">Transmembrane</keyword>
<evidence type="ECO:0000259" key="3">
    <source>
        <dbReference type="Pfam" id="PF20149"/>
    </source>
</evidence>
<gene>
    <name evidence="4" type="ORF">BOTBODRAFT_176820</name>
</gene>
<feature type="domain" description="DUF6532" evidence="3">
    <location>
        <begin position="289"/>
        <end position="481"/>
    </location>
</feature>
<feature type="compositionally biased region" description="Low complexity" evidence="1">
    <location>
        <begin position="72"/>
        <end position="119"/>
    </location>
</feature>
<feature type="compositionally biased region" description="Basic and acidic residues" evidence="1">
    <location>
        <begin position="45"/>
        <end position="71"/>
    </location>
</feature>
<feature type="transmembrane region" description="Helical" evidence="2">
    <location>
        <begin position="202"/>
        <end position="222"/>
    </location>
</feature>
<accession>A0A067MKF2</accession>